<feature type="domain" description="Tr-type G" evidence="4">
    <location>
        <begin position="1"/>
        <end position="172"/>
    </location>
</feature>
<dbReference type="PANTHER" id="PTHR42854:SF3">
    <property type="entry name" value="EUKARYOTIC TRANSLATION INITIATION FACTOR 2 SUBUNIT 3-RELATED"/>
    <property type="match status" value="1"/>
</dbReference>
<dbReference type="InterPro" id="IPR015191">
    <property type="entry name" value="SelB_WHD4"/>
</dbReference>
<dbReference type="Gene3D" id="3.40.50.300">
    <property type="entry name" value="P-loop containing nucleotide triphosphate hydrolases"/>
    <property type="match status" value="1"/>
</dbReference>
<dbReference type="AlphaFoldDB" id="A0A7W4VYJ2"/>
<keyword evidence="3" id="KW-0342">GTP-binding</keyword>
<dbReference type="Gene3D" id="1.10.10.10">
    <property type="entry name" value="Winged helix-like DNA-binding domain superfamily/Winged helix DNA-binding domain"/>
    <property type="match status" value="1"/>
</dbReference>
<dbReference type="InterPro" id="IPR027417">
    <property type="entry name" value="P-loop_NTPase"/>
</dbReference>
<dbReference type="EMBL" id="JACHWR010000003">
    <property type="protein sequence ID" value="MBB3044153.1"/>
    <property type="molecule type" value="Genomic_DNA"/>
</dbReference>
<dbReference type="Pfam" id="PF00009">
    <property type="entry name" value="GTP_EFTU"/>
    <property type="match status" value="1"/>
</dbReference>
<organism evidence="5 6">
    <name type="scientific">Nocardioides soli</name>
    <dbReference type="NCBI Taxonomy" id="1036020"/>
    <lineage>
        <taxon>Bacteria</taxon>
        <taxon>Bacillati</taxon>
        <taxon>Actinomycetota</taxon>
        <taxon>Actinomycetes</taxon>
        <taxon>Propionibacteriales</taxon>
        <taxon>Nocardioidaceae</taxon>
        <taxon>Nocardioides</taxon>
    </lineage>
</organism>
<accession>A0A7W4VYJ2</accession>
<dbReference type="GO" id="GO:0005525">
    <property type="term" value="F:GTP binding"/>
    <property type="evidence" value="ECO:0007669"/>
    <property type="project" value="UniProtKB-KW"/>
</dbReference>
<comment type="caution">
    <text evidence="5">The sequence shown here is derived from an EMBL/GenBank/DDBJ whole genome shotgun (WGS) entry which is preliminary data.</text>
</comment>
<dbReference type="GO" id="GO:0005829">
    <property type="term" value="C:cytosol"/>
    <property type="evidence" value="ECO:0007669"/>
    <property type="project" value="TreeGrafter"/>
</dbReference>
<keyword evidence="6" id="KW-1185">Reference proteome</keyword>
<dbReference type="GO" id="GO:0003924">
    <property type="term" value="F:GTPase activity"/>
    <property type="evidence" value="ECO:0007669"/>
    <property type="project" value="InterPro"/>
</dbReference>
<gene>
    <name evidence="5" type="ORF">FHU40_003990</name>
</gene>
<dbReference type="SUPFAM" id="SSF50447">
    <property type="entry name" value="Translation proteins"/>
    <property type="match status" value="1"/>
</dbReference>
<dbReference type="GO" id="GO:0000049">
    <property type="term" value="F:tRNA binding"/>
    <property type="evidence" value="ECO:0007669"/>
    <property type="project" value="TreeGrafter"/>
</dbReference>
<protein>
    <submittedName>
        <fullName evidence="5">Selenocysteine-specific elongation factor</fullName>
    </submittedName>
</protein>
<evidence type="ECO:0000256" key="1">
    <source>
        <dbReference type="ARBA" id="ARBA00022741"/>
    </source>
</evidence>
<dbReference type="InterPro" id="IPR000795">
    <property type="entry name" value="T_Tr_GTP-bd_dom"/>
</dbReference>
<reference evidence="5 6" key="1">
    <citation type="submission" date="2020-08" db="EMBL/GenBank/DDBJ databases">
        <title>Sequencing the genomes of 1000 actinobacteria strains.</title>
        <authorList>
            <person name="Klenk H.-P."/>
        </authorList>
    </citation>
    <scope>NUCLEOTIDE SEQUENCE [LARGE SCALE GENOMIC DNA]</scope>
    <source>
        <strain evidence="5 6">DSM 105498</strain>
    </source>
</reference>
<evidence type="ECO:0000313" key="5">
    <source>
        <dbReference type="EMBL" id="MBB3044153.1"/>
    </source>
</evidence>
<sequence>MHVVATAGHVDHGKSTLVAALTGQDPDRLAEEKRRGLTIELGYCWTSLPEVGEVAFVDVPGHERFVTTMLAGVGPVPVTMLVVAADDPWMPQAAEHLAALDALEVAHGVLVVTRADLADPARALGRARAEVDATSLRGIPDVVVSGRTGAGLDGLRSTLASVLAAVPAPDPTADVRLWVDRRFHVRGAGTVVTGTLPAGTIRVGDVLACGDAEVRVRGLESLGTPRPAVSGVARVALDLGGRAPESIGRGSVLVTPRAFKATAVVDVRLTGPDRLPAHPVLHVGSAHLGTRAHLLAPGVARLRLERPLPLRYADRAVLRDPGSRRAWGVRVLDPVPPRRRRDIASHDGTPEAELRLRGVVRRSLLTRAGLPIEPLPPGTVVVGDWLVAPGLARELRSRLSSLVVDGPVASGAAAHALGLPDPAVVDALVLAPLRLEEGRIVGPDGLPPALVAAAETLCAGLSGFAAPEAGRLDELGLDPAALAVLHKAGRLLRVDERVVLLPGADERALTVLAELAQPFTTSEARQALGTSRRVALPLLAHLDRTGRTVRLSDDRRRLR</sequence>
<evidence type="ECO:0000256" key="3">
    <source>
        <dbReference type="ARBA" id="ARBA00023134"/>
    </source>
</evidence>
<keyword evidence="1" id="KW-0547">Nucleotide-binding</keyword>
<dbReference type="Proteomes" id="UP000589626">
    <property type="component" value="Unassembled WGS sequence"/>
</dbReference>
<dbReference type="RefSeq" id="WP_183594055.1">
    <property type="nucleotide sequence ID" value="NZ_JACHWR010000003.1"/>
</dbReference>
<evidence type="ECO:0000259" key="4">
    <source>
        <dbReference type="PROSITE" id="PS51722"/>
    </source>
</evidence>
<dbReference type="Pfam" id="PF25461">
    <property type="entry name" value="Beta-barrel_SelB"/>
    <property type="match status" value="1"/>
</dbReference>
<dbReference type="SUPFAM" id="SSF46785">
    <property type="entry name" value="Winged helix' DNA-binding domain"/>
    <property type="match status" value="1"/>
</dbReference>
<dbReference type="InterPro" id="IPR057335">
    <property type="entry name" value="Beta-barrel_SelB"/>
</dbReference>
<dbReference type="PANTHER" id="PTHR42854">
    <property type="entry name" value="EUKARYOTIC TRANSLATION INITIATION FACTOR 2 SUBUNIT 3 FAMILY MEMBER"/>
    <property type="match status" value="1"/>
</dbReference>
<keyword evidence="2" id="KW-0648">Protein biosynthesis</keyword>
<dbReference type="PROSITE" id="PS51722">
    <property type="entry name" value="G_TR_2"/>
    <property type="match status" value="1"/>
</dbReference>
<dbReference type="InterPro" id="IPR009000">
    <property type="entry name" value="Transl_B-barrel_sf"/>
</dbReference>
<evidence type="ECO:0000313" key="6">
    <source>
        <dbReference type="Proteomes" id="UP000589626"/>
    </source>
</evidence>
<evidence type="ECO:0000256" key="2">
    <source>
        <dbReference type="ARBA" id="ARBA00022917"/>
    </source>
</evidence>
<dbReference type="GO" id="GO:0003746">
    <property type="term" value="F:translation elongation factor activity"/>
    <property type="evidence" value="ECO:0007669"/>
    <property type="project" value="UniProtKB-KW"/>
</dbReference>
<name>A0A7W4VYJ2_9ACTN</name>
<dbReference type="GO" id="GO:0016259">
    <property type="term" value="P:selenocysteine metabolic process"/>
    <property type="evidence" value="ECO:0007669"/>
    <property type="project" value="TreeGrafter"/>
</dbReference>
<dbReference type="Gene3D" id="2.40.30.10">
    <property type="entry name" value="Translation factors"/>
    <property type="match status" value="1"/>
</dbReference>
<dbReference type="SUPFAM" id="SSF52540">
    <property type="entry name" value="P-loop containing nucleoside triphosphate hydrolases"/>
    <property type="match status" value="1"/>
</dbReference>
<dbReference type="GO" id="GO:0035368">
    <property type="term" value="F:selenocysteine insertion sequence binding"/>
    <property type="evidence" value="ECO:0007669"/>
    <property type="project" value="TreeGrafter"/>
</dbReference>
<keyword evidence="5" id="KW-0251">Elongation factor</keyword>
<dbReference type="InterPro" id="IPR036390">
    <property type="entry name" value="WH_DNA-bd_sf"/>
</dbReference>
<dbReference type="Pfam" id="PF09107">
    <property type="entry name" value="WHD_3rd_SelB"/>
    <property type="match status" value="1"/>
</dbReference>
<proteinExistence type="predicted"/>
<dbReference type="InterPro" id="IPR036388">
    <property type="entry name" value="WH-like_DNA-bd_sf"/>
</dbReference>
<dbReference type="InterPro" id="IPR050543">
    <property type="entry name" value="eIF2G"/>
</dbReference>
<dbReference type="GO" id="GO:0001514">
    <property type="term" value="P:selenocysteine incorporation"/>
    <property type="evidence" value="ECO:0007669"/>
    <property type="project" value="InterPro"/>
</dbReference>